<dbReference type="Proteomes" id="UP000697297">
    <property type="component" value="Unassembled WGS sequence"/>
</dbReference>
<feature type="transmembrane region" description="Helical" evidence="1">
    <location>
        <begin position="194"/>
        <end position="214"/>
    </location>
</feature>
<gene>
    <name evidence="2" type="ORF">KL933_001334</name>
    <name evidence="3" type="ORF">KL946_001924</name>
</gene>
<dbReference type="PANTHER" id="PTHR28062:SF1">
    <property type="entry name" value="TRANSMEMBRANE PROTEIN"/>
    <property type="match status" value="1"/>
</dbReference>
<dbReference type="Proteomes" id="UP000738402">
    <property type="component" value="Unassembled WGS sequence"/>
</dbReference>
<dbReference type="EMBL" id="JAHLUH010000003">
    <property type="protein sequence ID" value="KAG7729108.1"/>
    <property type="molecule type" value="Genomic_DNA"/>
</dbReference>
<reference evidence="2 4" key="1">
    <citation type="journal article" date="2021" name="G3 (Bethesda)">
        <title>Genomic diversity, chromosomal rearrangements, and interspecies hybridization in the ogataea polymorpha species complex.</title>
        <authorList>
            <person name="Hanson S.J."/>
            <person name="Cinneide E.O."/>
            <person name="Salzberg L.I."/>
            <person name="Wolfe K.H."/>
            <person name="McGowan J."/>
            <person name="Fitzpatrick D.A."/>
            <person name="Matlin K."/>
        </authorList>
    </citation>
    <scope>NUCLEOTIDE SEQUENCE</scope>
    <source>
        <strain evidence="3">81-436-3</strain>
        <strain evidence="2">83-405-1</strain>
    </source>
</reference>
<evidence type="ECO:0000313" key="2">
    <source>
        <dbReference type="EMBL" id="KAG7729108.1"/>
    </source>
</evidence>
<dbReference type="AlphaFoldDB" id="A0AAN6D798"/>
<dbReference type="EMBL" id="JAHLUN010000004">
    <property type="protein sequence ID" value="KAG7766736.1"/>
    <property type="molecule type" value="Genomic_DNA"/>
</dbReference>
<evidence type="ECO:0000313" key="5">
    <source>
        <dbReference type="Proteomes" id="UP000738402"/>
    </source>
</evidence>
<comment type="caution">
    <text evidence="2">The sequence shown here is derived from an EMBL/GenBank/DDBJ whole genome shotgun (WGS) entry which is preliminary data.</text>
</comment>
<name>A0AAN6D798_9ASCO</name>
<dbReference type="PANTHER" id="PTHR28062">
    <property type="entry name" value="K+-H+ EXCHANGE-LIKE PROTEIN"/>
    <property type="match status" value="1"/>
</dbReference>
<dbReference type="InterPro" id="IPR018786">
    <property type="entry name" value="Mit_KHE1"/>
</dbReference>
<keyword evidence="1" id="KW-0812">Transmembrane</keyword>
<keyword evidence="4" id="KW-1185">Reference proteome</keyword>
<dbReference type="GO" id="GO:0006813">
    <property type="term" value="P:potassium ion transport"/>
    <property type="evidence" value="ECO:0007669"/>
    <property type="project" value="TreeGrafter"/>
</dbReference>
<dbReference type="GO" id="GO:1902600">
    <property type="term" value="P:proton transmembrane transport"/>
    <property type="evidence" value="ECO:0007669"/>
    <property type="project" value="TreeGrafter"/>
</dbReference>
<evidence type="ECO:0000313" key="4">
    <source>
        <dbReference type="Proteomes" id="UP000697297"/>
    </source>
</evidence>
<keyword evidence="1" id="KW-1133">Transmembrane helix</keyword>
<sequence length="334" mass="38979">MTTLIRNTRTVYIGIRSFRPYHSLVERIKSEVQAHPIYIVCLPITTKKSFFFCQYTPKVLPDGKEGLDTKLVNWAAKAWHKLERSENRFNKSIVSVIHRLLNEIPWMETCFRSIPSQTKITRYLKDYQKPDEKTERTSDQDRKVHPGLVTQLDISPEELEQIPLYYPSLLLSSEQITKELRSEIQKGHEYHKKYLFVNLLLLPLTIPFALIPVIPNVPGFYLAYRSYCHLTALNGVKHLRFLLDLKGGEEHHLQMIGLQDAHDLFIESKDESTRISVLEHIKKGDLKEKLLLDEGSITNICKAFGIEKFEPNLHVALYQERKRLSREGLERSRD</sequence>
<keyword evidence="1" id="KW-0472">Membrane</keyword>
<accession>A0AAN6D798</accession>
<dbReference type="Pfam" id="PF10173">
    <property type="entry name" value="Mit_KHE1"/>
    <property type="match status" value="1"/>
</dbReference>
<protein>
    <submittedName>
        <fullName evidence="2">Uncharacterized protein</fullName>
    </submittedName>
</protein>
<evidence type="ECO:0000313" key="3">
    <source>
        <dbReference type="EMBL" id="KAG7766736.1"/>
    </source>
</evidence>
<evidence type="ECO:0000256" key="1">
    <source>
        <dbReference type="SAM" id="Phobius"/>
    </source>
</evidence>
<proteinExistence type="predicted"/>
<organism evidence="2 5">
    <name type="scientific">Ogataea haglerorum</name>
    <dbReference type="NCBI Taxonomy" id="1937702"/>
    <lineage>
        <taxon>Eukaryota</taxon>
        <taxon>Fungi</taxon>
        <taxon>Dikarya</taxon>
        <taxon>Ascomycota</taxon>
        <taxon>Saccharomycotina</taxon>
        <taxon>Pichiomycetes</taxon>
        <taxon>Pichiales</taxon>
        <taxon>Pichiaceae</taxon>
        <taxon>Ogataea</taxon>
    </lineage>
</organism>
<dbReference type="GO" id="GO:0005743">
    <property type="term" value="C:mitochondrial inner membrane"/>
    <property type="evidence" value="ECO:0007669"/>
    <property type="project" value="TreeGrafter"/>
</dbReference>